<dbReference type="Gene3D" id="1.10.3720.10">
    <property type="entry name" value="MetI-like"/>
    <property type="match status" value="1"/>
</dbReference>
<feature type="transmembrane region" description="Helical" evidence="7">
    <location>
        <begin position="132"/>
        <end position="152"/>
    </location>
</feature>
<protein>
    <submittedName>
        <fullName evidence="10">ABC transporter permease</fullName>
    </submittedName>
</protein>
<dbReference type="AlphaFoldDB" id="A0A229SYL8"/>
<name>A0A229SYL8_9PSEU</name>
<dbReference type="InterPro" id="IPR000515">
    <property type="entry name" value="MetI-like"/>
</dbReference>
<dbReference type="Pfam" id="PF00528">
    <property type="entry name" value="BPD_transp_1"/>
    <property type="match status" value="1"/>
</dbReference>
<evidence type="ECO:0000313" key="11">
    <source>
        <dbReference type="Proteomes" id="UP000215199"/>
    </source>
</evidence>
<dbReference type="OrthoDB" id="4319190at2"/>
<sequence length="317" mass="34812">MTATISPDTRAVSAAPQPVTGRKISHERRSQRRAGLAMAAPAVLLLLAFLIVPVILGFVLSFTNARLVSPEPTTFTGLDNFVRAFTADPTFLRSLVNTFCFAAVVVPVQAGFGLLLAILVNRKIRGAVAFRVIFFIPVVTSIVVVSILWKFMYQPDGLINSFIDSITFGAWQGTAWLNNPSTALTAIIVLSIWQAVGFHMLIWLSGLQTIPQELYEAARIDGAGTWQQFRNVTWPCLRPTRVFVLITITIAALGLFVQIDVMTQGGPVDSTSTLVYHAVRMGYHQQQIGYGSALSLVFFVLVLIVALVQRFLTRDKD</sequence>
<evidence type="ECO:0000256" key="7">
    <source>
        <dbReference type="RuleBase" id="RU363032"/>
    </source>
</evidence>
<comment type="similarity">
    <text evidence="7">Belongs to the binding-protein-dependent transport system permease family.</text>
</comment>
<dbReference type="InterPro" id="IPR051393">
    <property type="entry name" value="ABC_transporter_permease"/>
</dbReference>
<dbReference type="GO" id="GO:0055085">
    <property type="term" value="P:transmembrane transport"/>
    <property type="evidence" value="ECO:0007669"/>
    <property type="project" value="InterPro"/>
</dbReference>
<dbReference type="GO" id="GO:0005886">
    <property type="term" value="C:plasma membrane"/>
    <property type="evidence" value="ECO:0007669"/>
    <property type="project" value="UniProtKB-SubCell"/>
</dbReference>
<keyword evidence="2 7" id="KW-0813">Transport</keyword>
<gene>
    <name evidence="10" type="ORF">CF165_27315</name>
</gene>
<feature type="region of interest" description="Disordered" evidence="8">
    <location>
        <begin position="1"/>
        <end position="26"/>
    </location>
</feature>
<evidence type="ECO:0000256" key="5">
    <source>
        <dbReference type="ARBA" id="ARBA00022989"/>
    </source>
</evidence>
<evidence type="ECO:0000256" key="2">
    <source>
        <dbReference type="ARBA" id="ARBA00022448"/>
    </source>
</evidence>
<accession>A0A229SYL8</accession>
<organism evidence="10 11">
    <name type="scientific">Amycolatopsis vastitatis</name>
    <dbReference type="NCBI Taxonomy" id="1905142"/>
    <lineage>
        <taxon>Bacteria</taxon>
        <taxon>Bacillati</taxon>
        <taxon>Actinomycetota</taxon>
        <taxon>Actinomycetes</taxon>
        <taxon>Pseudonocardiales</taxon>
        <taxon>Pseudonocardiaceae</taxon>
        <taxon>Amycolatopsis</taxon>
    </lineage>
</organism>
<keyword evidence="5 7" id="KW-1133">Transmembrane helix</keyword>
<evidence type="ECO:0000256" key="1">
    <source>
        <dbReference type="ARBA" id="ARBA00004651"/>
    </source>
</evidence>
<dbReference type="SUPFAM" id="SSF161098">
    <property type="entry name" value="MetI-like"/>
    <property type="match status" value="1"/>
</dbReference>
<dbReference type="EMBL" id="NMUL01000030">
    <property type="protein sequence ID" value="OXM64058.1"/>
    <property type="molecule type" value="Genomic_DNA"/>
</dbReference>
<dbReference type="CDD" id="cd06261">
    <property type="entry name" value="TM_PBP2"/>
    <property type="match status" value="1"/>
</dbReference>
<dbReference type="RefSeq" id="WP_093950427.1">
    <property type="nucleotide sequence ID" value="NZ_NMUL01000030.1"/>
</dbReference>
<evidence type="ECO:0000313" key="10">
    <source>
        <dbReference type="EMBL" id="OXM64058.1"/>
    </source>
</evidence>
<keyword evidence="3" id="KW-1003">Cell membrane</keyword>
<keyword evidence="11" id="KW-1185">Reference proteome</keyword>
<evidence type="ECO:0000256" key="8">
    <source>
        <dbReference type="SAM" id="MobiDB-lite"/>
    </source>
</evidence>
<dbReference type="InterPro" id="IPR035906">
    <property type="entry name" value="MetI-like_sf"/>
</dbReference>
<feature type="transmembrane region" description="Helical" evidence="7">
    <location>
        <begin position="288"/>
        <end position="308"/>
    </location>
</feature>
<feature type="transmembrane region" description="Helical" evidence="7">
    <location>
        <begin position="242"/>
        <end position="259"/>
    </location>
</feature>
<reference evidence="11" key="1">
    <citation type="submission" date="2017-07" db="EMBL/GenBank/DDBJ databases">
        <title>Comparative genome mining reveals phylogenetic distribution patterns of secondary metabolites in Amycolatopsis.</title>
        <authorList>
            <person name="Adamek M."/>
            <person name="Alanjary M."/>
            <person name="Sales-Ortells H."/>
            <person name="Goodfellow M."/>
            <person name="Bull A.T."/>
            <person name="Kalinowski J."/>
            <person name="Ziemert N."/>
        </authorList>
    </citation>
    <scope>NUCLEOTIDE SEQUENCE [LARGE SCALE GENOMIC DNA]</scope>
    <source>
        <strain evidence="11">H5</strain>
    </source>
</reference>
<dbReference type="PROSITE" id="PS50928">
    <property type="entry name" value="ABC_TM1"/>
    <property type="match status" value="1"/>
</dbReference>
<feature type="transmembrane region" description="Helical" evidence="7">
    <location>
        <begin position="95"/>
        <end position="120"/>
    </location>
</feature>
<evidence type="ECO:0000259" key="9">
    <source>
        <dbReference type="PROSITE" id="PS50928"/>
    </source>
</evidence>
<keyword evidence="4 7" id="KW-0812">Transmembrane</keyword>
<feature type="transmembrane region" description="Helical" evidence="7">
    <location>
        <begin position="183"/>
        <end position="204"/>
    </location>
</feature>
<feature type="transmembrane region" description="Helical" evidence="7">
    <location>
        <begin position="36"/>
        <end position="60"/>
    </location>
</feature>
<feature type="domain" description="ABC transmembrane type-1" evidence="9">
    <location>
        <begin position="95"/>
        <end position="309"/>
    </location>
</feature>
<evidence type="ECO:0000256" key="4">
    <source>
        <dbReference type="ARBA" id="ARBA00022692"/>
    </source>
</evidence>
<dbReference type="PANTHER" id="PTHR30193">
    <property type="entry name" value="ABC TRANSPORTER PERMEASE PROTEIN"/>
    <property type="match status" value="1"/>
</dbReference>
<keyword evidence="6 7" id="KW-0472">Membrane</keyword>
<evidence type="ECO:0000256" key="6">
    <source>
        <dbReference type="ARBA" id="ARBA00023136"/>
    </source>
</evidence>
<proteinExistence type="inferred from homology"/>
<evidence type="ECO:0000256" key="3">
    <source>
        <dbReference type="ARBA" id="ARBA00022475"/>
    </source>
</evidence>
<dbReference type="Proteomes" id="UP000215199">
    <property type="component" value="Unassembled WGS sequence"/>
</dbReference>
<comment type="caution">
    <text evidence="10">The sequence shown here is derived from an EMBL/GenBank/DDBJ whole genome shotgun (WGS) entry which is preliminary data.</text>
</comment>
<comment type="subcellular location">
    <subcellularLocation>
        <location evidence="1 7">Cell membrane</location>
        <topology evidence="1 7">Multi-pass membrane protein</topology>
    </subcellularLocation>
</comment>
<dbReference type="PANTHER" id="PTHR30193:SF37">
    <property type="entry name" value="INNER MEMBRANE ABC TRANSPORTER PERMEASE PROTEIN YCJO"/>
    <property type="match status" value="1"/>
</dbReference>